<dbReference type="SUPFAM" id="SSF46609">
    <property type="entry name" value="Fe,Mn superoxide dismutase (SOD), N-terminal domain"/>
    <property type="match status" value="1"/>
</dbReference>
<dbReference type="PANTHER" id="PTHR43595:SF2">
    <property type="entry name" value="SMALL RIBOSOMAL SUBUNIT PROTEIN MS42"/>
    <property type="match status" value="1"/>
</dbReference>
<dbReference type="PANTHER" id="PTHR43595">
    <property type="entry name" value="37S RIBOSOMAL PROTEIN S26, MITOCHONDRIAL"/>
    <property type="match status" value="1"/>
</dbReference>
<dbReference type="GO" id="GO:0005737">
    <property type="term" value="C:cytoplasm"/>
    <property type="evidence" value="ECO:0007669"/>
    <property type="project" value="TreeGrafter"/>
</dbReference>
<dbReference type="EMBL" id="ML975253">
    <property type="protein sequence ID" value="KAF1838313.1"/>
    <property type="molecule type" value="Genomic_DNA"/>
</dbReference>
<comment type="function">
    <text evidence="1">Component of the mitochondrial ribosome (mitoribosome), a dedicated translation machinery responsible for the synthesis of mitochondrial genome-encoded proteins, including at least some of the essential transmembrane subunits of the mitochondrial respiratory chain. The mitoribosomes are attached to the mitochondrial inner membrane and translation products are cotranslationally integrated into the membrane.</text>
</comment>
<evidence type="ECO:0000313" key="3">
    <source>
        <dbReference type="EMBL" id="KAF1838313.1"/>
    </source>
</evidence>
<evidence type="ECO:0000313" key="4">
    <source>
        <dbReference type="Proteomes" id="UP000800040"/>
    </source>
</evidence>
<dbReference type="GO" id="GO:0046872">
    <property type="term" value="F:metal ion binding"/>
    <property type="evidence" value="ECO:0007669"/>
    <property type="project" value="InterPro"/>
</dbReference>
<dbReference type="Gene3D" id="3.55.40.20">
    <property type="entry name" value="Iron/manganese superoxide dismutase, C-terminal domain"/>
    <property type="match status" value="1"/>
</dbReference>
<evidence type="ECO:0000256" key="1">
    <source>
        <dbReference type="ARBA" id="ARBA00037226"/>
    </source>
</evidence>
<keyword evidence="4" id="KW-1185">Reference proteome</keyword>
<feature type="domain" description="Manganese/iron superoxide dismutase C-terminal" evidence="2">
    <location>
        <begin position="222"/>
        <end position="270"/>
    </location>
</feature>
<protein>
    <submittedName>
        <fullName evidence="3">Manganese and iron superoxide dismutase</fullName>
    </submittedName>
</protein>
<dbReference type="Pfam" id="PF02777">
    <property type="entry name" value="Sod_Fe_C"/>
    <property type="match status" value="2"/>
</dbReference>
<dbReference type="InterPro" id="IPR019832">
    <property type="entry name" value="Mn/Fe_SOD_C"/>
</dbReference>
<dbReference type="OrthoDB" id="275227at2759"/>
<gene>
    <name evidence="3" type="ORF">BDW02DRAFT_565134</name>
</gene>
<dbReference type="GO" id="GO:0004784">
    <property type="term" value="F:superoxide dismutase activity"/>
    <property type="evidence" value="ECO:0007669"/>
    <property type="project" value="InterPro"/>
</dbReference>
<dbReference type="InterPro" id="IPR036314">
    <property type="entry name" value="SOD_C_sf"/>
</dbReference>
<dbReference type="AlphaFoldDB" id="A0A6A5KXA4"/>
<dbReference type="InterPro" id="IPR036324">
    <property type="entry name" value="Mn/Fe_SOD_N_sf"/>
</dbReference>
<evidence type="ECO:0000259" key="2">
    <source>
        <dbReference type="Pfam" id="PF02777"/>
    </source>
</evidence>
<accession>A0A6A5KXA4</accession>
<reference evidence="3" key="1">
    <citation type="submission" date="2020-01" db="EMBL/GenBank/DDBJ databases">
        <authorList>
            <consortium name="DOE Joint Genome Institute"/>
            <person name="Haridas S."/>
            <person name="Albert R."/>
            <person name="Binder M."/>
            <person name="Bloem J."/>
            <person name="Labutti K."/>
            <person name="Salamov A."/>
            <person name="Andreopoulos B."/>
            <person name="Baker S.E."/>
            <person name="Barry K."/>
            <person name="Bills G."/>
            <person name="Bluhm B.H."/>
            <person name="Cannon C."/>
            <person name="Castanera R."/>
            <person name="Culley D.E."/>
            <person name="Daum C."/>
            <person name="Ezra D."/>
            <person name="Gonzalez J.B."/>
            <person name="Henrissat B."/>
            <person name="Kuo A."/>
            <person name="Liang C."/>
            <person name="Lipzen A."/>
            <person name="Lutzoni F."/>
            <person name="Magnuson J."/>
            <person name="Mondo S."/>
            <person name="Nolan M."/>
            <person name="Ohm R."/>
            <person name="Pangilinan J."/>
            <person name="Park H.-J."/>
            <person name="Ramirez L."/>
            <person name="Alfaro M."/>
            <person name="Sun H."/>
            <person name="Tritt A."/>
            <person name="Yoshinaga Y."/>
            <person name="Zwiers L.-H."/>
            <person name="Turgeon B.G."/>
            <person name="Goodwin S.B."/>
            <person name="Spatafora J.W."/>
            <person name="Crous P.W."/>
            <person name="Grigoriev I.V."/>
        </authorList>
    </citation>
    <scope>NUCLEOTIDE SEQUENCE</scope>
    <source>
        <strain evidence="3">P77</strain>
    </source>
</reference>
<dbReference type="SUPFAM" id="SSF54719">
    <property type="entry name" value="Fe,Mn superoxide dismutase (SOD), C-terminal domain"/>
    <property type="match status" value="1"/>
</dbReference>
<sequence>MQAEARAVAGAWRRMRTPCRARHWVPTLERHAELEQHGIPGLLDAAAFKTAYTDYQQLMVDELNAFTVGKPDQQQETKALVIEFARDPTKAHGFNVASMAWNNHFFFRGLNTRPNVQSRPSTDLQHQINKDFSSTDTLRQTLLDTADAMFGPGFVWLVQTNDSEFGNLRILPTYLAGSPLSGAHYRRQSHNLNTHNPDSYHALNKVGSFGPTARPNHAPAARQPLGGVDVVPLLCVDTWEHVWLQQYGIRGKRAFLEKWWDRIDWDMVAQNMTRSPRPGQGTRQPQFLY</sequence>
<name>A0A6A5KXA4_9PLEO</name>
<organism evidence="3 4">
    <name type="scientific">Decorospora gaudefroyi</name>
    <dbReference type="NCBI Taxonomy" id="184978"/>
    <lineage>
        <taxon>Eukaryota</taxon>
        <taxon>Fungi</taxon>
        <taxon>Dikarya</taxon>
        <taxon>Ascomycota</taxon>
        <taxon>Pezizomycotina</taxon>
        <taxon>Dothideomycetes</taxon>
        <taxon>Pleosporomycetidae</taxon>
        <taxon>Pleosporales</taxon>
        <taxon>Pleosporineae</taxon>
        <taxon>Pleosporaceae</taxon>
        <taxon>Decorospora</taxon>
    </lineage>
</organism>
<proteinExistence type="predicted"/>
<feature type="domain" description="Manganese/iron superoxide dismutase C-terminal" evidence="2">
    <location>
        <begin position="121"/>
        <end position="181"/>
    </location>
</feature>
<dbReference type="Proteomes" id="UP000800040">
    <property type="component" value="Unassembled WGS sequence"/>
</dbReference>